<dbReference type="Pfam" id="PF13237">
    <property type="entry name" value="Fer4_10"/>
    <property type="match status" value="1"/>
</dbReference>
<keyword evidence="3" id="KW-0004">4Fe-4S</keyword>
<dbReference type="PANTHER" id="PTHR24960">
    <property type="entry name" value="PHOTOSYSTEM I IRON-SULFUR CENTER-RELATED"/>
    <property type="match status" value="1"/>
</dbReference>
<sequence length="397" mass="43902">MTEKVKVIVVPCDSYEKEPVYRSVKAGIEALGGIETFLDKSEKILVKPNFLSAALPEKAVTTHPTVIEAVFRILQEEGYFHVQYGDSPGHGSCQAAAGKIGLEEAAERYGVKRANMEEEVLTSFPGGKTAKEFHFAKGITEADAIINVCKMKTHALERVTGAVKNVYGFICGARKAAGHVKYPNASVFARALADIHRCTDIRLHIMDGITAMEGNGPGSGTPVNMKVLLLSTDPVALDSVFCHMVYLDPQMVPTCVQGQAMGIGTYKEEEIQITEVFASGQKNRANEAGSETVTSRNLIMEEMQKKYGNPRFDVDRTGRKKTFLSRYSDFMTRLIRRPVIEKEKCIRCGICVSHCPVPGKAVDFKKGKEQPPVYDYKKCIRCYCCQEMCPKHAIKVK</sequence>
<name>A0ABR7N5Z9_9FIRM</name>
<dbReference type="InterPro" id="IPR007160">
    <property type="entry name" value="DUF362"/>
</dbReference>
<keyword evidence="9" id="KW-1185">Reference proteome</keyword>
<dbReference type="PROSITE" id="PS00198">
    <property type="entry name" value="4FE4S_FER_1"/>
    <property type="match status" value="1"/>
</dbReference>
<reference evidence="8 9" key="1">
    <citation type="submission" date="2020-08" db="EMBL/GenBank/DDBJ databases">
        <title>Genome public.</title>
        <authorList>
            <person name="Liu C."/>
            <person name="Sun Q."/>
        </authorList>
    </citation>
    <scope>NUCLEOTIDE SEQUENCE [LARGE SCALE GENOMIC DNA]</scope>
    <source>
        <strain evidence="8 9">NSJ-46</strain>
    </source>
</reference>
<comment type="function">
    <text evidence="1">Ferredoxins are iron-sulfur proteins that transfer electrons in a wide variety of metabolic reactions.</text>
</comment>
<dbReference type="InterPro" id="IPR017900">
    <property type="entry name" value="4Fe4S_Fe_S_CS"/>
</dbReference>
<comment type="caution">
    <text evidence="8">The sequence shown here is derived from an EMBL/GenBank/DDBJ whole genome shotgun (WGS) entry which is preliminary data.</text>
</comment>
<evidence type="ECO:0000256" key="2">
    <source>
        <dbReference type="ARBA" id="ARBA00013529"/>
    </source>
</evidence>
<dbReference type="SUPFAM" id="SSF54862">
    <property type="entry name" value="4Fe-4S ferredoxins"/>
    <property type="match status" value="1"/>
</dbReference>
<dbReference type="Proteomes" id="UP000657421">
    <property type="component" value="Unassembled WGS sequence"/>
</dbReference>
<dbReference type="EMBL" id="JACRSZ010000001">
    <property type="protein sequence ID" value="MBC8571830.1"/>
    <property type="molecule type" value="Genomic_DNA"/>
</dbReference>
<accession>A0ABR7N5Z9</accession>
<evidence type="ECO:0000259" key="7">
    <source>
        <dbReference type="PROSITE" id="PS51379"/>
    </source>
</evidence>
<dbReference type="PANTHER" id="PTHR24960:SF76">
    <property type="entry name" value="4FE-4S FERREDOXIN-TYPE DOMAIN-CONTAINING PROTEIN"/>
    <property type="match status" value="1"/>
</dbReference>
<dbReference type="InterPro" id="IPR050157">
    <property type="entry name" value="PSI_iron-sulfur_center"/>
</dbReference>
<keyword evidence="5" id="KW-0408">Iron</keyword>
<dbReference type="InterPro" id="IPR017896">
    <property type="entry name" value="4Fe4S_Fe-S-bd"/>
</dbReference>
<feature type="domain" description="4Fe-4S ferredoxin-type" evidence="7">
    <location>
        <begin position="336"/>
        <end position="367"/>
    </location>
</feature>
<evidence type="ECO:0000256" key="6">
    <source>
        <dbReference type="ARBA" id="ARBA00023014"/>
    </source>
</evidence>
<keyword evidence="6" id="KW-0411">Iron-sulfur</keyword>
<protein>
    <recommendedName>
        <fullName evidence="2">Ferredoxin</fullName>
    </recommendedName>
</protein>
<gene>
    <name evidence="8" type="ORF">H8716_01820</name>
</gene>
<keyword evidence="4" id="KW-0479">Metal-binding</keyword>
<evidence type="ECO:0000313" key="8">
    <source>
        <dbReference type="EMBL" id="MBC8571830.1"/>
    </source>
</evidence>
<evidence type="ECO:0000256" key="4">
    <source>
        <dbReference type="ARBA" id="ARBA00022723"/>
    </source>
</evidence>
<evidence type="ECO:0000313" key="9">
    <source>
        <dbReference type="Proteomes" id="UP000657421"/>
    </source>
</evidence>
<dbReference type="Pfam" id="PF04015">
    <property type="entry name" value="DUF362"/>
    <property type="match status" value="1"/>
</dbReference>
<evidence type="ECO:0000256" key="1">
    <source>
        <dbReference type="ARBA" id="ARBA00003532"/>
    </source>
</evidence>
<evidence type="ECO:0000256" key="3">
    <source>
        <dbReference type="ARBA" id="ARBA00022485"/>
    </source>
</evidence>
<evidence type="ECO:0000256" key="5">
    <source>
        <dbReference type="ARBA" id="ARBA00023004"/>
    </source>
</evidence>
<organism evidence="8 9">
    <name type="scientific">Jingyaoa shaoxingensis</name>
    <dbReference type="NCBI Taxonomy" id="2763671"/>
    <lineage>
        <taxon>Bacteria</taxon>
        <taxon>Bacillati</taxon>
        <taxon>Bacillota</taxon>
        <taxon>Clostridia</taxon>
        <taxon>Lachnospirales</taxon>
        <taxon>Lachnospiraceae</taxon>
        <taxon>Jingyaoa</taxon>
    </lineage>
</organism>
<proteinExistence type="predicted"/>
<dbReference type="Gene3D" id="3.30.70.20">
    <property type="match status" value="1"/>
</dbReference>
<dbReference type="RefSeq" id="WP_249306768.1">
    <property type="nucleotide sequence ID" value="NZ_JACRSZ010000001.1"/>
</dbReference>
<feature type="domain" description="4Fe-4S ferredoxin-type" evidence="7">
    <location>
        <begin position="370"/>
        <end position="397"/>
    </location>
</feature>
<dbReference type="PROSITE" id="PS51379">
    <property type="entry name" value="4FE4S_FER_2"/>
    <property type="match status" value="2"/>
</dbReference>